<dbReference type="PANTHER" id="PTHR47219:SF22">
    <property type="entry name" value="RAB-GAP TBC DOMAIN-CONTAINING PROTEIN"/>
    <property type="match status" value="1"/>
</dbReference>
<dbReference type="EMBL" id="AMPZ03000002">
    <property type="protein sequence ID" value="KAH9592821.1"/>
    <property type="molecule type" value="Genomic_DNA"/>
</dbReference>
<dbReference type="InterPro" id="IPR000195">
    <property type="entry name" value="Rab-GAP-TBC_dom"/>
</dbReference>
<dbReference type="GeneID" id="24595334"/>
<dbReference type="GO" id="GO:0005096">
    <property type="term" value="F:GTPase activator activity"/>
    <property type="evidence" value="ECO:0007669"/>
    <property type="project" value="UniProtKB-KW"/>
</dbReference>
<feature type="region of interest" description="Disordered" evidence="4">
    <location>
        <begin position="34"/>
        <end position="78"/>
    </location>
</feature>
<dbReference type="Gene3D" id="1.10.10.750">
    <property type="entry name" value="Ypt/Rab-GAP domain of gyp1p, domain 1"/>
    <property type="match status" value="1"/>
</dbReference>
<reference evidence="5" key="1">
    <citation type="journal article" date="2012" name="Nat. Genet.">
        <title>Whole-genome sequence of Schistosoma haematobium.</title>
        <authorList>
            <person name="Young N.D."/>
            <person name="Jex A.R."/>
            <person name="Li B."/>
            <person name="Liu S."/>
            <person name="Yang L."/>
            <person name="Xiong Z."/>
            <person name="Li Y."/>
            <person name="Cantacessi C."/>
            <person name="Hall R.S."/>
            <person name="Xu X."/>
            <person name="Chen F."/>
            <person name="Wu X."/>
            <person name="Zerlotini A."/>
            <person name="Oliveira G."/>
            <person name="Hofmann A."/>
            <person name="Zhang G."/>
            <person name="Fang X."/>
            <person name="Kang Y."/>
            <person name="Campbell B.E."/>
            <person name="Loukas A."/>
            <person name="Ranganathan S."/>
            <person name="Rollinson D."/>
            <person name="Rinaldi G."/>
            <person name="Brindley P.J."/>
            <person name="Yang H."/>
            <person name="Wang J."/>
            <person name="Wang J."/>
            <person name="Gasser R.B."/>
        </authorList>
    </citation>
    <scope>NUCLEOTIDE SEQUENCE</scope>
</reference>
<feature type="region of interest" description="Disordered" evidence="4">
    <location>
        <begin position="982"/>
        <end position="1009"/>
    </location>
</feature>
<dbReference type="RefSeq" id="XP_035588556.1">
    <property type="nucleotide sequence ID" value="XM_035731133.2"/>
</dbReference>
<protein>
    <submittedName>
        <fullName evidence="5">Ecotropic viral integration site</fullName>
    </submittedName>
</protein>
<dbReference type="AlphaFoldDB" id="A0A6A5DJ70"/>
<feature type="region of interest" description="Disordered" evidence="4">
    <location>
        <begin position="901"/>
        <end position="925"/>
    </location>
</feature>
<feature type="compositionally biased region" description="Polar residues" evidence="4">
    <location>
        <begin position="913"/>
        <end position="925"/>
    </location>
</feature>
<proteinExistence type="predicted"/>
<keyword evidence="6" id="KW-1185">Reference proteome</keyword>
<reference evidence="5" key="2">
    <citation type="journal article" date="2019" name="Gigascience">
        <title>High-quality Schistosoma haematobium genome achieved by single-molecule and long-range sequencing.</title>
        <authorList>
            <person name="Stroehlein A.J."/>
            <person name="Korhonen P.K."/>
            <person name="Chong T.M."/>
            <person name="Lim Y.L."/>
            <person name="Chan K.G."/>
            <person name="Webster B."/>
            <person name="Rollinson D."/>
            <person name="Brindley P.J."/>
            <person name="Gasser R.B."/>
            <person name="Young N.D."/>
        </authorList>
    </citation>
    <scope>NUCLEOTIDE SEQUENCE</scope>
</reference>
<evidence type="ECO:0000256" key="4">
    <source>
        <dbReference type="SAM" id="MobiDB-lite"/>
    </source>
</evidence>
<accession>A0A6A5DJ70</accession>
<dbReference type="PANTHER" id="PTHR47219">
    <property type="entry name" value="RAB GTPASE-ACTIVATING PROTEIN 1-LIKE"/>
    <property type="match status" value="1"/>
</dbReference>
<dbReference type="KEGG" id="shx:MS3_00004618"/>
<evidence type="ECO:0000313" key="6">
    <source>
        <dbReference type="Proteomes" id="UP000471633"/>
    </source>
</evidence>
<feature type="coiled-coil region" evidence="3">
    <location>
        <begin position="784"/>
        <end position="811"/>
    </location>
</feature>
<dbReference type="Proteomes" id="UP000471633">
    <property type="component" value="Unassembled WGS sequence"/>
</dbReference>
<dbReference type="SUPFAM" id="SSF47923">
    <property type="entry name" value="Ypt/Rab-GAP domain of gyp1p"/>
    <property type="match status" value="2"/>
</dbReference>
<dbReference type="Gene3D" id="1.10.472.80">
    <property type="entry name" value="Ypt/Rab-GAP domain of gyp1p, domain 3"/>
    <property type="match status" value="1"/>
</dbReference>
<dbReference type="FunFam" id="1.10.8.270:FF:000001">
    <property type="entry name" value="TBC1 domain family member 1"/>
    <property type="match status" value="1"/>
</dbReference>
<reference evidence="5" key="4">
    <citation type="journal article" date="2022" name="PLoS Pathog.">
        <title>Chromosome-level genome of Schistosoma haematobium underpins genome-wide explorations of molecular variation.</title>
        <authorList>
            <person name="Stroehlein A.J."/>
            <person name="Korhonen P.K."/>
            <person name="Lee V.V."/>
            <person name="Ralph S.A."/>
            <person name="Mentink-Kane M."/>
            <person name="You H."/>
            <person name="McManus D.P."/>
            <person name="Tchuente L.T."/>
            <person name="Stothard J.R."/>
            <person name="Kaur P."/>
            <person name="Dudchenko O."/>
            <person name="Aiden E.L."/>
            <person name="Yang B."/>
            <person name="Yang H."/>
            <person name="Emery A.M."/>
            <person name="Webster B.L."/>
            <person name="Brindley P.J."/>
            <person name="Rollinson D."/>
            <person name="Chang B.C.H."/>
            <person name="Gasser R.B."/>
            <person name="Young N.D."/>
        </authorList>
    </citation>
    <scope>NUCLEOTIDE SEQUENCE</scope>
</reference>
<organism evidence="5 6">
    <name type="scientific">Schistosoma haematobium</name>
    <name type="common">Blood fluke</name>
    <dbReference type="NCBI Taxonomy" id="6185"/>
    <lineage>
        <taxon>Eukaryota</taxon>
        <taxon>Metazoa</taxon>
        <taxon>Spiralia</taxon>
        <taxon>Lophotrochozoa</taxon>
        <taxon>Platyhelminthes</taxon>
        <taxon>Trematoda</taxon>
        <taxon>Digenea</taxon>
        <taxon>Strigeidida</taxon>
        <taxon>Schistosomatoidea</taxon>
        <taxon>Schistosomatidae</taxon>
        <taxon>Schistosoma</taxon>
    </lineage>
</organism>
<keyword evidence="1" id="KW-0343">GTPase activation</keyword>
<dbReference type="CTD" id="24595334"/>
<dbReference type="Pfam" id="PF00566">
    <property type="entry name" value="RabGAP-TBC"/>
    <property type="match status" value="1"/>
</dbReference>
<gene>
    <name evidence="5" type="primary">EVI5_1</name>
    <name evidence="5" type="ORF">MS3_00004618</name>
</gene>
<comment type="caution">
    <text evidence="5">The sequence shown here is derived from an EMBL/GenBank/DDBJ whole genome shotgun (WGS) entry which is preliminary data.</text>
</comment>
<feature type="compositionally biased region" description="Polar residues" evidence="4">
    <location>
        <begin position="56"/>
        <end position="66"/>
    </location>
</feature>
<dbReference type="GO" id="GO:0031267">
    <property type="term" value="F:small GTPase binding"/>
    <property type="evidence" value="ECO:0007669"/>
    <property type="project" value="TreeGrafter"/>
</dbReference>
<dbReference type="PROSITE" id="PS50086">
    <property type="entry name" value="TBC_RABGAP"/>
    <property type="match status" value="1"/>
</dbReference>
<keyword evidence="2 3" id="KW-0175">Coiled coil</keyword>
<dbReference type="InterPro" id="IPR035969">
    <property type="entry name" value="Rab-GAP_TBC_sf"/>
</dbReference>
<dbReference type="OrthoDB" id="295078at2759"/>
<dbReference type="Gene3D" id="1.10.8.270">
    <property type="entry name" value="putative rabgap domain of human tbc1 domain family member 14 like domains"/>
    <property type="match status" value="1"/>
</dbReference>
<feature type="coiled-coil region" evidence="3">
    <location>
        <begin position="638"/>
        <end position="697"/>
    </location>
</feature>
<dbReference type="InterPro" id="IPR050302">
    <property type="entry name" value="Rab_GAP_TBC_domain"/>
</dbReference>
<evidence type="ECO:0000256" key="1">
    <source>
        <dbReference type="ARBA" id="ARBA00022468"/>
    </source>
</evidence>
<feature type="compositionally biased region" description="Low complexity" evidence="4">
    <location>
        <begin position="40"/>
        <end position="50"/>
    </location>
</feature>
<evidence type="ECO:0000256" key="2">
    <source>
        <dbReference type="ARBA" id="ARBA00023054"/>
    </source>
</evidence>
<dbReference type="FunFam" id="1.10.472.80:FF:000002">
    <property type="entry name" value="Ecotropic viral integration site 5"/>
    <property type="match status" value="1"/>
</dbReference>
<reference evidence="5" key="3">
    <citation type="submission" date="2021-06" db="EMBL/GenBank/DDBJ databases">
        <title>Chromosome-level genome assembly for S. haematobium.</title>
        <authorList>
            <person name="Stroehlein A.J."/>
        </authorList>
    </citation>
    <scope>NUCLEOTIDE SEQUENCE</scope>
</reference>
<sequence>MECKRQSELELLAKLEEKNRALFSDAKVVPSLHTRRREGSLSSSISTGSGQDDTRSNGTSSLQLNGHATHGSSKSSNTSGVSIPLMIGWTAGAPISSSIREQWDYVINNWDQCSKKKSYVSDLIKKGVPDEFRPLIWQLYCGAYDSAVKKHYHNYLLVNSPVEKAIRRDIARTFPKHDLFKDENGCGQESLFRVIKAYSIHDPEVGYCQGSAFIVGLLLMQMPELNAFAVLVQLMNDYRLREMYKPSMMELGVCMYQLEQLIADNLPELYTHFRTQSFAPSLYASAWFLTLFSTILPIPCATRVMDFYIVEGLQFIFKLALSILKFSADNLLRCDMESMVAFLQHEGPLAWDKHSNTIFENACSLKLNTKKMKKLAKEYMTMRSQEREEQIELRRLRTENGLLLQRLARLEEESGVMADRLVKCQLIRAQEAETTIALRCELSILRREYANLNSNSHLITNEFLLNNNTNKSIENNDEQHKLLLKSTTINHDDVLPTNEKIINTTVSNTNTTISMDKPTITNISNPNQNYTNNDTVHQSLVNGFSSPTYNIQNNYTTNNTNTTNNNNTCSSSSLHEQQLNNSYDFCTLPRSRNRDYQIKGGNHYNEMKNDELLSTTMNQLQTDLMNSRFNEADTKKILHELRCKLHELEESKSDQSLRSAEQIAVLKDELFGAKLRETELINQVEELKRRFDDLNSLWQAHIGKCKGVNSDTKRSSLWIGSLNSLDSHETNFKMKFSDRLLETRFVNQISSLKQQITDLTVQQELSDRRADRLDKRVTELLESRTAFQTRERELTLELKQLEQKCADIEAKRKADGVMWRSREMEFKTQLAERKQGYLQLEYQYESLLTSQRLQSKTDNHELMLRKSSLDSDKILEMTNNTNSTTEHNSCNNANRFTLGSYLKFTQPNPPSDPSNSTVSTPKSTMDNKIVNYDKSYCPINGELYSMWKDLPPAVMTESIGPLEDLCLIPDDPMITSVYLNSSSSATSTTTTTTTSPPSTPPSIISNNHF</sequence>
<evidence type="ECO:0000313" key="5">
    <source>
        <dbReference type="EMBL" id="KAH9592821.1"/>
    </source>
</evidence>
<dbReference type="SMART" id="SM00164">
    <property type="entry name" value="TBC"/>
    <property type="match status" value="1"/>
</dbReference>
<name>A0A6A5DJ70_SCHHA</name>
<evidence type="ECO:0000256" key="3">
    <source>
        <dbReference type="SAM" id="Coils"/>
    </source>
</evidence>